<dbReference type="InterPro" id="IPR001357">
    <property type="entry name" value="BRCT_dom"/>
</dbReference>
<keyword evidence="3" id="KW-1185">Reference proteome</keyword>
<dbReference type="PROSITE" id="PS50172">
    <property type="entry name" value="BRCT"/>
    <property type="match status" value="1"/>
</dbReference>
<protein>
    <recommendedName>
        <fullName evidence="1">BRCT domain-containing protein</fullName>
    </recommendedName>
</protein>
<accession>A0AAW1QWT3</accession>
<proteinExistence type="predicted"/>
<dbReference type="Gene3D" id="3.40.50.10190">
    <property type="entry name" value="BRCT domain"/>
    <property type="match status" value="1"/>
</dbReference>
<dbReference type="Proteomes" id="UP001438707">
    <property type="component" value="Unassembled WGS sequence"/>
</dbReference>
<reference evidence="2 3" key="1">
    <citation type="journal article" date="2024" name="Nat. Commun.">
        <title>Phylogenomics reveals the evolutionary origins of lichenization in chlorophyte algae.</title>
        <authorList>
            <person name="Puginier C."/>
            <person name="Libourel C."/>
            <person name="Otte J."/>
            <person name="Skaloud P."/>
            <person name="Haon M."/>
            <person name="Grisel S."/>
            <person name="Petersen M."/>
            <person name="Berrin J.G."/>
            <person name="Delaux P.M."/>
            <person name="Dal Grande F."/>
            <person name="Keller J."/>
        </authorList>
    </citation>
    <scope>NUCLEOTIDE SEQUENCE [LARGE SCALE GENOMIC DNA]</scope>
    <source>
        <strain evidence="2 3">SAG 2145</strain>
    </source>
</reference>
<name>A0AAW1QWT3_9CHLO</name>
<gene>
    <name evidence="2" type="ORF">WJX74_000841</name>
</gene>
<dbReference type="InterPro" id="IPR036420">
    <property type="entry name" value="BRCT_dom_sf"/>
</dbReference>
<organism evidence="2 3">
    <name type="scientific">Apatococcus lobatus</name>
    <dbReference type="NCBI Taxonomy" id="904363"/>
    <lineage>
        <taxon>Eukaryota</taxon>
        <taxon>Viridiplantae</taxon>
        <taxon>Chlorophyta</taxon>
        <taxon>core chlorophytes</taxon>
        <taxon>Trebouxiophyceae</taxon>
        <taxon>Chlorellales</taxon>
        <taxon>Chlorellaceae</taxon>
        <taxon>Apatococcus</taxon>
    </lineage>
</organism>
<dbReference type="SUPFAM" id="SSF52113">
    <property type="entry name" value="BRCT domain"/>
    <property type="match status" value="1"/>
</dbReference>
<evidence type="ECO:0000313" key="2">
    <source>
        <dbReference type="EMBL" id="KAK9825952.1"/>
    </source>
</evidence>
<feature type="domain" description="BRCT" evidence="1">
    <location>
        <begin position="5"/>
        <end position="92"/>
    </location>
</feature>
<comment type="caution">
    <text evidence="2">The sequence shown here is derived from an EMBL/GenBank/DDBJ whole genome shotgun (WGS) entry which is preliminary data.</text>
</comment>
<dbReference type="EMBL" id="JALJOS010000022">
    <property type="protein sequence ID" value="KAK9825952.1"/>
    <property type="molecule type" value="Genomic_DNA"/>
</dbReference>
<evidence type="ECO:0000313" key="3">
    <source>
        <dbReference type="Proteomes" id="UP001438707"/>
    </source>
</evidence>
<sequence length="92" mass="9929">MTTNSGERWAQGLTITGTGFQGKGRREVRDLVKEAGGTYSGDLVAGKTDILVKAAAADSRHSQKHTPAIADPPKANISLYYLTQHISKRTFL</sequence>
<evidence type="ECO:0000259" key="1">
    <source>
        <dbReference type="PROSITE" id="PS50172"/>
    </source>
</evidence>
<dbReference type="AlphaFoldDB" id="A0AAW1QWT3"/>